<comment type="similarity">
    <text evidence="9">Belongs to the ABC transporter superfamily. Sulfate/tungstate importer (TC 3.A.1.6) family.</text>
</comment>
<dbReference type="GO" id="GO:0005524">
    <property type="term" value="F:ATP binding"/>
    <property type="evidence" value="ECO:0007669"/>
    <property type="project" value="UniProtKB-KW"/>
</dbReference>
<dbReference type="PANTHER" id="PTHR42781:SF4">
    <property type="entry name" value="SPERMIDINE_PUTRESCINE IMPORT ATP-BINDING PROTEIN POTA"/>
    <property type="match status" value="1"/>
</dbReference>
<dbReference type="InterPro" id="IPR027417">
    <property type="entry name" value="P-loop_NTPase"/>
</dbReference>
<dbReference type="FunFam" id="3.40.50.300:FF:000133">
    <property type="entry name" value="Spermidine/putrescine import ATP-binding protein PotA"/>
    <property type="match status" value="1"/>
</dbReference>
<dbReference type="SMART" id="SM00382">
    <property type="entry name" value="AAA"/>
    <property type="match status" value="1"/>
</dbReference>
<gene>
    <name evidence="15" type="ORF">SAMN05216564_11911</name>
</gene>
<evidence type="ECO:0000256" key="11">
    <source>
        <dbReference type="ARBA" id="ARBA00039025"/>
    </source>
</evidence>
<keyword evidence="6 15" id="KW-0067">ATP-binding</keyword>
<dbReference type="Gene3D" id="3.40.50.300">
    <property type="entry name" value="P-loop containing nucleotide triphosphate hydrolases"/>
    <property type="match status" value="1"/>
</dbReference>
<feature type="domain" description="ABC transporter" evidence="14">
    <location>
        <begin position="18"/>
        <end position="248"/>
    </location>
</feature>
<dbReference type="InterPro" id="IPR003593">
    <property type="entry name" value="AAA+_ATPase"/>
</dbReference>
<dbReference type="GO" id="GO:0016887">
    <property type="term" value="F:ATP hydrolysis activity"/>
    <property type="evidence" value="ECO:0007669"/>
    <property type="project" value="InterPro"/>
</dbReference>
<evidence type="ECO:0000313" key="16">
    <source>
        <dbReference type="Proteomes" id="UP000199079"/>
    </source>
</evidence>
<keyword evidence="5" id="KW-0547">Nucleotide-binding</keyword>
<organism evidence="15 16">
    <name type="scientific">Halopenitus persicus</name>
    <dbReference type="NCBI Taxonomy" id="1048396"/>
    <lineage>
        <taxon>Archaea</taxon>
        <taxon>Methanobacteriati</taxon>
        <taxon>Methanobacteriota</taxon>
        <taxon>Stenosarchaea group</taxon>
        <taxon>Halobacteria</taxon>
        <taxon>Halobacteriales</taxon>
        <taxon>Haloferacaceae</taxon>
        <taxon>Halopenitus</taxon>
    </lineage>
</organism>
<dbReference type="GO" id="GO:1901238">
    <property type="term" value="F:ABC-type tungstate transporter activity"/>
    <property type="evidence" value="ECO:0007669"/>
    <property type="project" value="UniProtKB-EC"/>
</dbReference>
<keyword evidence="7" id="KW-1278">Translocase</keyword>
<evidence type="ECO:0000256" key="9">
    <source>
        <dbReference type="ARBA" id="ARBA00038307"/>
    </source>
</evidence>
<dbReference type="PANTHER" id="PTHR42781">
    <property type="entry name" value="SPERMIDINE/PUTRESCINE IMPORT ATP-BINDING PROTEIN POTA"/>
    <property type="match status" value="1"/>
</dbReference>
<dbReference type="PROSITE" id="PS50893">
    <property type="entry name" value="ABC_TRANSPORTER_2"/>
    <property type="match status" value="1"/>
</dbReference>
<comment type="subunit">
    <text evidence="10">The complex is composed of two ATP-binding proteins (WtpC), two transmembrane proteins (WtpB) and a solute-binding protein (WtpA).</text>
</comment>
<keyword evidence="3" id="KW-1003">Cell membrane</keyword>
<evidence type="ECO:0000256" key="10">
    <source>
        <dbReference type="ARBA" id="ARBA00038781"/>
    </source>
</evidence>
<dbReference type="InterPro" id="IPR008995">
    <property type="entry name" value="Mo/tungstate-bd_C_term_dom"/>
</dbReference>
<dbReference type="InterPro" id="IPR013611">
    <property type="entry name" value="Transp-assoc_OB_typ2"/>
</dbReference>
<dbReference type="GO" id="GO:0043190">
    <property type="term" value="C:ATP-binding cassette (ABC) transporter complex"/>
    <property type="evidence" value="ECO:0007669"/>
    <property type="project" value="InterPro"/>
</dbReference>
<evidence type="ECO:0000256" key="13">
    <source>
        <dbReference type="ARBA" id="ARBA00047936"/>
    </source>
</evidence>
<comment type="subcellular location">
    <subcellularLocation>
        <location evidence="1">Cell membrane</location>
        <topology evidence="1">Peripheral membrane protein</topology>
    </subcellularLocation>
</comment>
<evidence type="ECO:0000256" key="5">
    <source>
        <dbReference type="ARBA" id="ARBA00022741"/>
    </source>
</evidence>
<accession>A0A1H3P458</accession>
<keyword evidence="4" id="KW-0500">Molybdenum</keyword>
<evidence type="ECO:0000313" key="15">
    <source>
        <dbReference type="EMBL" id="SDY95896.1"/>
    </source>
</evidence>
<proteinExistence type="inferred from homology"/>
<evidence type="ECO:0000256" key="8">
    <source>
        <dbReference type="ARBA" id="ARBA00023136"/>
    </source>
</evidence>
<evidence type="ECO:0000259" key="14">
    <source>
        <dbReference type="PROSITE" id="PS50893"/>
    </source>
</evidence>
<evidence type="ECO:0000256" key="12">
    <source>
        <dbReference type="ARBA" id="ARBA00041133"/>
    </source>
</evidence>
<dbReference type="Pfam" id="PF08402">
    <property type="entry name" value="TOBE_2"/>
    <property type="match status" value="1"/>
</dbReference>
<evidence type="ECO:0000256" key="2">
    <source>
        <dbReference type="ARBA" id="ARBA00022448"/>
    </source>
</evidence>
<evidence type="ECO:0000256" key="3">
    <source>
        <dbReference type="ARBA" id="ARBA00022475"/>
    </source>
</evidence>
<comment type="catalytic activity">
    <reaction evidence="13">
        <text>tungstate(in) + ATP + H2O = tungstate(out) + ADP + phosphate + H(+)</text>
        <dbReference type="Rhea" id="RHEA:35027"/>
        <dbReference type="ChEBI" id="CHEBI:15377"/>
        <dbReference type="ChEBI" id="CHEBI:15378"/>
        <dbReference type="ChEBI" id="CHEBI:30616"/>
        <dbReference type="ChEBI" id="CHEBI:43474"/>
        <dbReference type="ChEBI" id="CHEBI:46502"/>
        <dbReference type="ChEBI" id="CHEBI:456216"/>
        <dbReference type="EC" id="7.3.2.6"/>
    </reaction>
</comment>
<dbReference type="GO" id="GO:0015417">
    <property type="term" value="F:ABC-type polyamine transporter activity"/>
    <property type="evidence" value="ECO:0007669"/>
    <property type="project" value="InterPro"/>
</dbReference>
<dbReference type="InterPro" id="IPR017871">
    <property type="entry name" value="ABC_transporter-like_CS"/>
</dbReference>
<dbReference type="OrthoDB" id="18368at2157"/>
<evidence type="ECO:0000256" key="1">
    <source>
        <dbReference type="ARBA" id="ARBA00004202"/>
    </source>
</evidence>
<evidence type="ECO:0000256" key="4">
    <source>
        <dbReference type="ARBA" id="ARBA00022505"/>
    </source>
</evidence>
<dbReference type="PROSITE" id="PS00211">
    <property type="entry name" value="ABC_TRANSPORTER_1"/>
    <property type="match status" value="1"/>
</dbReference>
<protein>
    <recommendedName>
        <fullName evidence="12">Molybdate/tungstate import ATP-binding protein WtpC</fullName>
        <ecNumber evidence="11">7.3.2.6</ecNumber>
    </recommendedName>
</protein>
<dbReference type="Pfam" id="PF00005">
    <property type="entry name" value="ABC_tran"/>
    <property type="match status" value="1"/>
</dbReference>
<dbReference type="InterPro" id="IPR003439">
    <property type="entry name" value="ABC_transporter-like_ATP-bd"/>
</dbReference>
<dbReference type="SUPFAM" id="SSF50331">
    <property type="entry name" value="MOP-like"/>
    <property type="match status" value="1"/>
</dbReference>
<keyword evidence="16" id="KW-1185">Reference proteome</keyword>
<dbReference type="Gene3D" id="2.40.50.100">
    <property type="match status" value="1"/>
</dbReference>
<keyword evidence="8" id="KW-0472">Membrane</keyword>
<reference evidence="16" key="1">
    <citation type="submission" date="2016-10" db="EMBL/GenBank/DDBJ databases">
        <authorList>
            <person name="Varghese N."/>
            <person name="Submissions S."/>
        </authorList>
    </citation>
    <scope>NUCLEOTIDE SEQUENCE [LARGE SCALE GENOMIC DNA]</scope>
    <source>
        <strain evidence="16">DC30,IBRC 10041,KCTC 4046</strain>
    </source>
</reference>
<dbReference type="EMBL" id="FNPC01000019">
    <property type="protein sequence ID" value="SDY95896.1"/>
    <property type="molecule type" value="Genomic_DNA"/>
</dbReference>
<sequence length="379" mass="42014">MSGQITDAQDVSKQKNVVELNALTKEFQDLVAVNDVTLSVKDGEILTLLGPSGCGKTTTLRMIAGFETPTKGEIRLTGDDVSETPPYKRDTGMVFQRYALFQHMTVADNIAFGLKMQGTPDSEIDSRVSEMLEMVKLSGLQGRYPAELSGGQQQRVALARSLIIEPSVLLLDEPLANLDKKLREEMRMEFLRLHEELDVTMVYVTHNQEEALMISDRMAVMSDGNLHQVGTPEEIYLNPNDEFVADFIGQATFLSGSVTDAGSIYTIELQMGGVIEVARSSIESPDETEVGSDVNVLFRPEKFHIEKHTGADIGRNQFTGHVEESTYLGDTIEYYVRAGNERIQVNQQSLTQAREIDDGDEVLISFDEDTPLVLPSRGQ</sequence>
<dbReference type="AlphaFoldDB" id="A0A1H3P458"/>
<dbReference type="InterPro" id="IPR050093">
    <property type="entry name" value="ABC_SmlMolc_Importer"/>
</dbReference>
<dbReference type="Proteomes" id="UP000199079">
    <property type="component" value="Unassembled WGS sequence"/>
</dbReference>
<dbReference type="InterPro" id="IPR005893">
    <property type="entry name" value="PotA-like"/>
</dbReference>
<dbReference type="NCBIfam" id="TIGR01187">
    <property type="entry name" value="potA"/>
    <property type="match status" value="1"/>
</dbReference>
<dbReference type="RefSeq" id="WP_092735408.1">
    <property type="nucleotide sequence ID" value="NZ_FNPC01000019.1"/>
</dbReference>
<dbReference type="SUPFAM" id="SSF52540">
    <property type="entry name" value="P-loop containing nucleoside triphosphate hydrolases"/>
    <property type="match status" value="1"/>
</dbReference>
<evidence type="ECO:0000256" key="6">
    <source>
        <dbReference type="ARBA" id="ARBA00022840"/>
    </source>
</evidence>
<evidence type="ECO:0000256" key="7">
    <source>
        <dbReference type="ARBA" id="ARBA00022967"/>
    </source>
</evidence>
<dbReference type="EC" id="7.3.2.6" evidence="11"/>
<name>A0A1H3P458_9EURY</name>
<keyword evidence="2" id="KW-0813">Transport</keyword>